<feature type="compositionally biased region" description="Acidic residues" evidence="1">
    <location>
        <begin position="521"/>
        <end position="532"/>
    </location>
</feature>
<feature type="domain" description="MBG" evidence="3">
    <location>
        <begin position="347"/>
        <end position="416"/>
    </location>
</feature>
<organism evidence="4 5">
    <name type="scientific">Algoriphagus chordae</name>
    <dbReference type="NCBI Taxonomy" id="237019"/>
    <lineage>
        <taxon>Bacteria</taxon>
        <taxon>Pseudomonadati</taxon>
        <taxon>Bacteroidota</taxon>
        <taxon>Cytophagia</taxon>
        <taxon>Cytophagales</taxon>
        <taxon>Cyclobacteriaceae</taxon>
        <taxon>Algoriphagus</taxon>
    </lineage>
</organism>
<dbReference type="InterPro" id="IPR041286">
    <property type="entry name" value="MBG_2"/>
</dbReference>
<dbReference type="Pfam" id="PF13585">
    <property type="entry name" value="CHU_C"/>
    <property type="match status" value="1"/>
</dbReference>
<feature type="domain" description="MBG" evidence="3">
    <location>
        <begin position="143"/>
        <end position="202"/>
    </location>
</feature>
<evidence type="ECO:0000313" key="5">
    <source>
        <dbReference type="Proteomes" id="UP000248882"/>
    </source>
</evidence>
<feature type="domain" description="MBG" evidence="2">
    <location>
        <begin position="417"/>
        <end position="489"/>
    </location>
</feature>
<feature type="compositionally biased region" description="Acidic residues" evidence="1">
    <location>
        <begin position="495"/>
        <end position="512"/>
    </location>
</feature>
<gene>
    <name evidence="4" type="ORF">LV85_00923</name>
</gene>
<evidence type="ECO:0000256" key="1">
    <source>
        <dbReference type="SAM" id="MobiDB-lite"/>
    </source>
</evidence>
<dbReference type="InterPro" id="IPR043772">
    <property type="entry name" value="MBG_3"/>
</dbReference>
<dbReference type="Pfam" id="PF18887">
    <property type="entry name" value="MBG_3"/>
    <property type="match status" value="6"/>
</dbReference>
<protein>
    <submittedName>
        <fullName evidence="4">Gliding motility-associated-like protein</fullName>
    </submittedName>
</protein>
<name>A0A2W7R4D1_9BACT</name>
<evidence type="ECO:0000313" key="4">
    <source>
        <dbReference type="EMBL" id="PZX55698.1"/>
    </source>
</evidence>
<feature type="domain" description="MBG" evidence="3">
    <location>
        <begin position="68"/>
        <end position="130"/>
    </location>
</feature>
<dbReference type="AlphaFoldDB" id="A0A2W7R4D1"/>
<dbReference type="SUPFAM" id="SSF103647">
    <property type="entry name" value="TSP type-3 repeat"/>
    <property type="match status" value="1"/>
</dbReference>
<dbReference type="Pfam" id="PF18676">
    <property type="entry name" value="MBG_2"/>
    <property type="match status" value="1"/>
</dbReference>
<sequence length="862" mass="90689">FVYDGTSKSLAITGTLPVGTAVAYTNNSRTDVGTQEVTATISGANYTMLELKADLTITPATVMGVAFTDDNFVYDGTAKSLAITGTLPVGTAVAYTNNSRTDVGLQEVTATISGSNYFTLVLTANLEVTPAIIPGLGFSSGSFVYDGTAKSLMISGTLPSGTSVAYTNNSRTDVGTQEVTATISGSNYNQLVVKADLTITPATITGITLANGSFVYDGTAKSLMISGTLPSGTSVAYTKNSRTDVGTQEVTATISGSNYNQLVVKADLTITPATITGITLANGSFVYDGTAKSLMISGTLPSGTSVAYTDNSRTEVGSQEAIATISGSNYSTLVLKADLTVLPANIAGLTFEDGTIEYDGTGKSLEITGTLPAGTSVTYANNSRTEVGSQVVTATISGSNFTEVSLTADLSITPATLSVVADEGQRKEFGSIEPVLTYDVTGFKGADTDAILSGALSREPGEDVGTYLINQGSLGAGNNYTIDFTGAEFSIVEEPNIDSDGDGVPDDVEQEQGTDLQDPLDYLDTDGDDVPDYVEGQQGTDPTDAGDYVDTDGDDVPDYIEEQQGTDPNNDTDFLDADGDGVPDYVQDRAITEFVTQSLEAVWGTAADELKVPEDVIAITAKGEFINLAVTWDLGGYDPLNSGINNHEGAVVFPAGLFNPAGLQSNLVIIVLAKPAPEDVSLSANSFIGIPDQYFQEIGAFTVIDPTDELHTLSLAAGIQDNDYFEVLDGILFWSSAEQAPGRTAFTIKLTVLDRAGNVLEKSFQISRTRTLLEQLDVSNTFTPNGDGANDTWGVLALRYYTGVRISVMNLGGERVFYTENPDLKWDGQFNGKAMPVGSYLYVIEVGETGEVRRGMLNLLRQ</sequence>
<feature type="domain" description="MBG" evidence="3">
    <location>
        <begin position="207"/>
        <end position="273"/>
    </location>
</feature>
<dbReference type="EMBL" id="QKZT01000003">
    <property type="protein sequence ID" value="PZX55698.1"/>
    <property type="molecule type" value="Genomic_DNA"/>
</dbReference>
<dbReference type="InterPro" id="IPR026341">
    <property type="entry name" value="T9SS_type_B"/>
</dbReference>
<evidence type="ECO:0000259" key="3">
    <source>
        <dbReference type="Pfam" id="PF18887"/>
    </source>
</evidence>
<accession>A0A2W7R4D1</accession>
<proteinExistence type="predicted"/>
<dbReference type="OrthoDB" id="1097758at2"/>
<feature type="domain" description="MBG" evidence="3">
    <location>
        <begin position="2"/>
        <end position="58"/>
    </location>
</feature>
<reference evidence="4 5" key="1">
    <citation type="submission" date="2018-06" db="EMBL/GenBank/DDBJ databases">
        <title>Genomic Encyclopedia of Archaeal and Bacterial Type Strains, Phase II (KMG-II): from individual species to whole genera.</title>
        <authorList>
            <person name="Goeker M."/>
        </authorList>
    </citation>
    <scope>NUCLEOTIDE SEQUENCE [LARGE SCALE GENOMIC DNA]</scope>
    <source>
        <strain evidence="4 5">DSM 19830</strain>
    </source>
</reference>
<feature type="region of interest" description="Disordered" evidence="1">
    <location>
        <begin position="494"/>
        <end position="555"/>
    </location>
</feature>
<feature type="domain" description="MBG" evidence="3">
    <location>
        <begin position="278"/>
        <end position="331"/>
    </location>
</feature>
<keyword evidence="5" id="KW-1185">Reference proteome</keyword>
<dbReference type="GO" id="GO:0005509">
    <property type="term" value="F:calcium ion binding"/>
    <property type="evidence" value="ECO:0007669"/>
    <property type="project" value="InterPro"/>
</dbReference>
<dbReference type="Proteomes" id="UP000248882">
    <property type="component" value="Unassembled WGS sequence"/>
</dbReference>
<dbReference type="RefSeq" id="WP_158531141.1">
    <property type="nucleotide sequence ID" value="NZ_QKZT01000003.1"/>
</dbReference>
<dbReference type="NCBIfam" id="TIGR04131">
    <property type="entry name" value="Bac_Flav_CTERM"/>
    <property type="match status" value="1"/>
</dbReference>
<comment type="caution">
    <text evidence="4">The sequence shown here is derived from an EMBL/GenBank/DDBJ whole genome shotgun (WGS) entry which is preliminary data.</text>
</comment>
<feature type="non-terminal residue" evidence="4">
    <location>
        <position position="1"/>
    </location>
</feature>
<evidence type="ECO:0000259" key="2">
    <source>
        <dbReference type="Pfam" id="PF18676"/>
    </source>
</evidence>
<dbReference type="InterPro" id="IPR028974">
    <property type="entry name" value="TSP_type-3_rpt"/>
</dbReference>